<proteinExistence type="predicted"/>
<dbReference type="AlphaFoldDB" id="A0A8H7C304"/>
<evidence type="ECO:0000313" key="2">
    <source>
        <dbReference type="Proteomes" id="UP000629468"/>
    </source>
</evidence>
<protein>
    <submittedName>
        <fullName evidence="1">Uncharacterized protein</fullName>
    </submittedName>
</protein>
<dbReference type="PANTHER" id="PTHR31912">
    <property type="entry name" value="IP13529P"/>
    <property type="match status" value="1"/>
</dbReference>
<reference evidence="1 2" key="1">
    <citation type="journal article" name="Sci. Rep.">
        <title>Telomere-to-telomere assembled and centromere annotated genomes of the two main subspecies of the button mushroom Agaricus bisporus reveal especially polymorphic chromosome ends.</title>
        <authorList>
            <person name="Sonnenberg A.S.M."/>
            <person name="Sedaghat-Telgerd N."/>
            <person name="Lavrijssen B."/>
            <person name="Ohm R.A."/>
            <person name="Hendrickx P.M."/>
            <person name="Scholtmeijer K."/>
            <person name="Baars J.J.P."/>
            <person name="van Peer A."/>
        </authorList>
    </citation>
    <scope>NUCLEOTIDE SEQUENCE [LARGE SCALE GENOMIC DNA]</scope>
    <source>
        <strain evidence="1 2">H119_p4</strain>
    </source>
</reference>
<organism evidence="1 2">
    <name type="scientific">Agaricus bisporus var. burnettii</name>
    <dbReference type="NCBI Taxonomy" id="192524"/>
    <lineage>
        <taxon>Eukaryota</taxon>
        <taxon>Fungi</taxon>
        <taxon>Dikarya</taxon>
        <taxon>Basidiomycota</taxon>
        <taxon>Agaricomycotina</taxon>
        <taxon>Agaricomycetes</taxon>
        <taxon>Agaricomycetidae</taxon>
        <taxon>Agaricales</taxon>
        <taxon>Agaricineae</taxon>
        <taxon>Agaricaceae</taxon>
        <taxon>Agaricus</taxon>
    </lineage>
</organism>
<name>A0A8H7C304_AGABI</name>
<evidence type="ECO:0000313" key="1">
    <source>
        <dbReference type="EMBL" id="KAF7761070.1"/>
    </source>
</evidence>
<dbReference type="PANTHER" id="PTHR31912:SF34">
    <property type="entry name" value="NOTOCHORD-RELATED PROTEIN"/>
    <property type="match status" value="1"/>
</dbReference>
<dbReference type="Proteomes" id="UP000629468">
    <property type="component" value="Unassembled WGS sequence"/>
</dbReference>
<gene>
    <name evidence="1" type="ORF">Agabi119p4_10479</name>
</gene>
<sequence length="558" mass="63626">MARGFEQDPTLDLIRCKICPSRRIRGSSDNSGWLARRNWKNHMNTIIHKKAQQAVDDAYHEEAQQMLALHQSVPAQRLQPPSSPTTTGSCAQKSLGFEAQFWREYDTNPTTVLMGSMGESDDAIRSHLEAALDRQLETWAVWTDVGNTEEEIDLDTGDFDLGGGIEYEDITKLRDTTAKDDSNAWSLYPSKVHFLLDVIDTLPRLRISGPIMKTILWLLRECGVENIPSYNKFRAMQENLRKDAGIPTIQWQSPQGNTFSFNDPVALVANDWTNPLVAPYLRVYPSIPKDGFISETWHASKWRRDMDRRFLSPMYTNGDQHFYVDELAKLIDGRFVVPIRWLVNEVDDSVYADMWVIHINGDSLATIDDANTVLLPASNLEFNLLDLQDRTEIPMWSRETIAAGHPQRMPNPDRALADGDELYTSFIDIFGDDVSGNQSKSWNKHWNVYITHRNLPRKMLQQQYNVHFISTSQHASVSEQFHGIYERIRSTHDHPVKIKQSDHDGRNIQIRLRPFCGPGDNPAQSEITGHIGGNGNYPCRKCHVGGTQKDKETSVLRP</sequence>
<dbReference type="EMBL" id="JABXXO010000014">
    <property type="protein sequence ID" value="KAF7761070.1"/>
    <property type="molecule type" value="Genomic_DNA"/>
</dbReference>
<accession>A0A8H7C304</accession>
<comment type="caution">
    <text evidence="1">The sequence shown here is derived from an EMBL/GenBank/DDBJ whole genome shotgun (WGS) entry which is preliminary data.</text>
</comment>